<dbReference type="PANTHER" id="PTHR46621">
    <property type="entry name" value="SNRNA-ACTIVATING PROTEIN COMPLEX SUBUNIT 4"/>
    <property type="match status" value="1"/>
</dbReference>
<dbReference type="GO" id="GO:0042795">
    <property type="term" value="P:snRNA transcription by RNA polymerase II"/>
    <property type="evidence" value="ECO:0007669"/>
    <property type="project" value="TreeGrafter"/>
</dbReference>
<dbReference type="STRING" id="1198029.A0A1U7LVP7"/>
<dbReference type="EMBL" id="LXFE01000152">
    <property type="protein sequence ID" value="OLL26698.1"/>
    <property type="molecule type" value="Genomic_DNA"/>
</dbReference>
<evidence type="ECO:0000313" key="9">
    <source>
        <dbReference type="Proteomes" id="UP000186594"/>
    </source>
</evidence>
<dbReference type="SUPFAM" id="SSF46689">
    <property type="entry name" value="Homeodomain-like"/>
    <property type="match status" value="2"/>
</dbReference>
<keyword evidence="3" id="KW-0804">Transcription</keyword>
<evidence type="ECO:0000259" key="7">
    <source>
        <dbReference type="PROSITE" id="PS51294"/>
    </source>
</evidence>
<dbReference type="PROSITE" id="PS51294">
    <property type="entry name" value="HTH_MYB"/>
    <property type="match status" value="1"/>
</dbReference>
<feature type="domain" description="Myb-like" evidence="6">
    <location>
        <begin position="391"/>
        <end position="435"/>
    </location>
</feature>
<organism evidence="8 9">
    <name type="scientific">Neolecta irregularis (strain DAH-3)</name>
    <dbReference type="NCBI Taxonomy" id="1198029"/>
    <lineage>
        <taxon>Eukaryota</taxon>
        <taxon>Fungi</taxon>
        <taxon>Dikarya</taxon>
        <taxon>Ascomycota</taxon>
        <taxon>Taphrinomycotina</taxon>
        <taxon>Neolectales</taxon>
        <taxon>Neolectaceae</taxon>
        <taxon>Neolecta</taxon>
    </lineage>
</organism>
<dbReference type="InterPro" id="IPR009057">
    <property type="entry name" value="Homeodomain-like_sf"/>
</dbReference>
<feature type="domain" description="Myb-like" evidence="6">
    <location>
        <begin position="143"/>
        <end position="203"/>
    </location>
</feature>
<dbReference type="InterPro" id="IPR051575">
    <property type="entry name" value="Myb-like_DNA-bd"/>
</dbReference>
<reference evidence="8 9" key="1">
    <citation type="submission" date="2016-04" db="EMBL/GenBank/DDBJ databases">
        <title>Evolutionary innovation and constraint leading to complex multicellularity in the Ascomycota.</title>
        <authorList>
            <person name="Cisse O."/>
            <person name="Nguyen A."/>
            <person name="Hewitt D.A."/>
            <person name="Jedd G."/>
            <person name="Stajich J.E."/>
        </authorList>
    </citation>
    <scope>NUCLEOTIDE SEQUENCE [LARGE SCALE GENOMIC DNA]</scope>
    <source>
        <strain evidence="8 9">DAH-3</strain>
    </source>
</reference>
<gene>
    <name evidence="8" type="ORF">NEOLI_000329</name>
</gene>
<evidence type="ECO:0000256" key="4">
    <source>
        <dbReference type="ARBA" id="ARBA00023242"/>
    </source>
</evidence>
<dbReference type="SMART" id="SM00717">
    <property type="entry name" value="SANT"/>
    <property type="match status" value="5"/>
</dbReference>
<feature type="domain" description="HTH myb-type" evidence="7">
    <location>
        <begin position="178"/>
        <end position="207"/>
    </location>
</feature>
<evidence type="ECO:0000256" key="1">
    <source>
        <dbReference type="ARBA" id="ARBA00023015"/>
    </source>
</evidence>
<dbReference type="PROSITE" id="PS50090">
    <property type="entry name" value="MYB_LIKE"/>
    <property type="match status" value="3"/>
</dbReference>
<dbReference type="Gene3D" id="1.10.10.60">
    <property type="entry name" value="Homeodomain-like"/>
    <property type="match status" value="4"/>
</dbReference>
<dbReference type="CDD" id="cd00167">
    <property type="entry name" value="SANT"/>
    <property type="match status" value="3"/>
</dbReference>
<evidence type="ECO:0000259" key="6">
    <source>
        <dbReference type="PROSITE" id="PS50090"/>
    </source>
</evidence>
<keyword evidence="4" id="KW-0539">Nucleus</keyword>
<dbReference type="AlphaFoldDB" id="A0A1U7LVP7"/>
<dbReference type="Proteomes" id="UP000186594">
    <property type="component" value="Unassembled WGS sequence"/>
</dbReference>
<keyword evidence="2" id="KW-0238">DNA-binding</keyword>
<evidence type="ECO:0000313" key="8">
    <source>
        <dbReference type="EMBL" id="OLL26698.1"/>
    </source>
</evidence>
<dbReference type="PANTHER" id="PTHR46621:SF1">
    <property type="entry name" value="SNRNA-ACTIVATING PROTEIN COMPLEX SUBUNIT 4"/>
    <property type="match status" value="1"/>
</dbReference>
<keyword evidence="9" id="KW-1185">Reference proteome</keyword>
<feature type="domain" description="Myb-like" evidence="6">
    <location>
        <begin position="321"/>
        <end position="383"/>
    </location>
</feature>
<dbReference type="Pfam" id="PF00249">
    <property type="entry name" value="Myb_DNA-binding"/>
    <property type="match status" value="1"/>
</dbReference>
<name>A0A1U7LVP7_NEOID</name>
<accession>A0A1U7LVP7</accession>
<evidence type="ECO:0000256" key="3">
    <source>
        <dbReference type="ARBA" id="ARBA00023163"/>
    </source>
</evidence>
<dbReference type="InterPro" id="IPR017930">
    <property type="entry name" value="Myb_dom"/>
</dbReference>
<evidence type="ECO:0000256" key="5">
    <source>
        <dbReference type="SAM" id="MobiDB-lite"/>
    </source>
</evidence>
<protein>
    <submittedName>
        <fullName evidence="8">Transcription factor RAX1</fullName>
    </submittedName>
</protein>
<feature type="compositionally biased region" description="Basic and acidic residues" evidence="5">
    <location>
        <begin position="73"/>
        <end position="84"/>
    </location>
</feature>
<proteinExistence type="predicted"/>
<sequence>MNRTSRLLTNRAILREFRPRVGVFPGVYGLKSIGRRTYSSAAVEKNELGKSEYLTSLHRKTRQRLGGAGKVTEAPRADDCSTEREPWTQDEEVILYRRGLVFDDLEMVAEGLDGRTKEECTAKWKEMNAVLEGPIVPAVEQATEGQRFGRFWPHEDAKIQEEVERIQQGDASRKPTAAQWKEIAKQLGRRSADGVKTRWSRILHPQWDHSPLSAEDREVLKTAIEEYDQQWSVIQKVHFPRRTCAQLRAFWRSGCRLKPQAQRTNYGAAVFAKVDALLEKNTYTNPQGVVRWTAMVAAEMPEFLDRAESFRQCYVRSRSYRATARSGQWSKDETERLVCGVAALTPDFTGNKGAMLSGFWVEIARRVGPRTPGQCAARYTYITTLHHDVLRWEYSELLKLLQLCELHRFRWSRICKLLPRPRSPQACRERFLVSLRGSDWILRGIAEDLVDKFDKHKWAGVLQATSVRKGVIKVTKRKEEAEEVCRIAAESSGSA</sequence>
<dbReference type="OrthoDB" id="2143914at2759"/>
<dbReference type="GO" id="GO:0019185">
    <property type="term" value="C:snRNA-activating protein complex"/>
    <property type="evidence" value="ECO:0007669"/>
    <property type="project" value="TreeGrafter"/>
</dbReference>
<keyword evidence="1" id="KW-0805">Transcription regulation</keyword>
<evidence type="ECO:0000256" key="2">
    <source>
        <dbReference type="ARBA" id="ARBA00023125"/>
    </source>
</evidence>
<comment type="caution">
    <text evidence="8">The sequence shown here is derived from an EMBL/GenBank/DDBJ whole genome shotgun (WGS) entry which is preliminary data.</text>
</comment>
<dbReference type="Pfam" id="PF13921">
    <property type="entry name" value="Myb_DNA-bind_6"/>
    <property type="match status" value="1"/>
</dbReference>
<dbReference type="OMA" id="STEREPW"/>
<dbReference type="GO" id="GO:0001006">
    <property type="term" value="F:RNA polymerase III type 3 promoter sequence-specific DNA binding"/>
    <property type="evidence" value="ECO:0007669"/>
    <property type="project" value="TreeGrafter"/>
</dbReference>
<dbReference type="GO" id="GO:0000978">
    <property type="term" value="F:RNA polymerase II cis-regulatory region sequence-specific DNA binding"/>
    <property type="evidence" value="ECO:0007669"/>
    <property type="project" value="TreeGrafter"/>
</dbReference>
<dbReference type="InterPro" id="IPR001005">
    <property type="entry name" value="SANT/Myb"/>
</dbReference>
<dbReference type="GO" id="GO:0042796">
    <property type="term" value="P:snRNA transcription by RNA polymerase III"/>
    <property type="evidence" value="ECO:0007669"/>
    <property type="project" value="TreeGrafter"/>
</dbReference>
<feature type="region of interest" description="Disordered" evidence="5">
    <location>
        <begin position="65"/>
        <end position="84"/>
    </location>
</feature>